<gene>
    <name evidence="2" type="ORF">O181_006209</name>
</gene>
<dbReference type="OrthoDB" id="2506710at2759"/>
<keyword evidence="3" id="KW-1185">Reference proteome</keyword>
<evidence type="ECO:0000256" key="1">
    <source>
        <dbReference type="SAM" id="MobiDB-lite"/>
    </source>
</evidence>
<sequence>MTPIRSGHNYSIHSNGYGPGNSSHKSKRQECQPRGEAQMEDAKSSTSSQRSGDIPVSVQELVYGRKAEGVGTSSQLSTQVIDRIVFTLNNDLHHTISRNAEVETAFNFKDITRLEEWPTISGEGEYNDMEFTKTIDMFKEDLSIPDQYISAISHSFSTKS</sequence>
<organism evidence="2 3">
    <name type="scientific">Austropuccinia psidii MF-1</name>
    <dbReference type="NCBI Taxonomy" id="1389203"/>
    <lineage>
        <taxon>Eukaryota</taxon>
        <taxon>Fungi</taxon>
        <taxon>Dikarya</taxon>
        <taxon>Basidiomycota</taxon>
        <taxon>Pucciniomycotina</taxon>
        <taxon>Pucciniomycetes</taxon>
        <taxon>Pucciniales</taxon>
        <taxon>Sphaerophragmiaceae</taxon>
        <taxon>Austropuccinia</taxon>
    </lineage>
</organism>
<accession>A0A9Q3GGM5</accession>
<comment type="caution">
    <text evidence="2">The sequence shown here is derived from an EMBL/GenBank/DDBJ whole genome shotgun (WGS) entry which is preliminary data.</text>
</comment>
<proteinExistence type="predicted"/>
<dbReference type="AlphaFoldDB" id="A0A9Q3GGM5"/>
<dbReference type="EMBL" id="AVOT02001318">
    <property type="protein sequence ID" value="MBW0466494.1"/>
    <property type="molecule type" value="Genomic_DNA"/>
</dbReference>
<dbReference type="Proteomes" id="UP000765509">
    <property type="component" value="Unassembled WGS sequence"/>
</dbReference>
<reference evidence="2" key="1">
    <citation type="submission" date="2021-03" db="EMBL/GenBank/DDBJ databases">
        <title>Draft genome sequence of rust myrtle Austropuccinia psidii MF-1, a brazilian biotype.</title>
        <authorList>
            <person name="Quecine M.C."/>
            <person name="Pachon D.M.R."/>
            <person name="Bonatelli M.L."/>
            <person name="Correr F.H."/>
            <person name="Franceschini L.M."/>
            <person name="Leite T.F."/>
            <person name="Margarido G.R.A."/>
            <person name="Almeida C.A."/>
            <person name="Ferrarezi J.A."/>
            <person name="Labate C.A."/>
        </authorList>
    </citation>
    <scope>NUCLEOTIDE SEQUENCE</scope>
    <source>
        <strain evidence="2">MF-1</strain>
    </source>
</reference>
<evidence type="ECO:0000313" key="3">
    <source>
        <dbReference type="Proteomes" id="UP000765509"/>
    </source>
</evidence>
<evidence type="ECO:0000313" key="2">
    <source>
        <dbReference type="EMBL" id="MBW0466494.1"/>
    </source>
</evidence>
<feature type="region of interest" description="Disordered" evidence="1">
    <location>
        <begin position="1"/>
        <end position="57"/>
    </location>
</feature>
<name>A0A9Q3GGM5_9BASI</name>
<protein>
    <submittedName>
        <fullName evidence="2">Uncharacterized protein</fullName>
    </submittedName>
</protein>